<dbReference type="InterPro" id="IPR012947">
    <property type="entry name" value="tRNA_SAD"/>
</dbReference>
<name>A0A3G2HQH3_9BURK</name>
<comment type="cofactor">
    <cofactor evidence="1">
        <name>Zn(2+)</name>
        <dbReference type="ChEBI" id="CHEBI:29105"/>
    </cofactor>
</comment>
<dbReference type="Proteomes" id="UP000268070">
    <property type="component" value="Chromosome"/>
</dbReference>
<dbReference type="GO" id="GO:0043039">
    <property type="term" value="P:tRNA aminoacylation"/>
    <property type="evidence" value="ECO:0007669"/>
    <property type="project" value="InterPro"/>
</dbReference>
<organism evidence="5 6">
    <name type="scientific">Alcaligenes aquatilis</name>
    <dbReference type="NCBI Taxonomy" id="323284"/>
    <lineage>
        <taxon>Bacteria</taxon>
        <taxon>Pseudomonadati</taxon>
        <taxon>Pseudomonadota</taxon>
        <taxon>Betaproteobacteria</taxon>
        <taxon>Burkholderiales</taxon>
        <taxon>Alcaligenaceae</taxon>
        <taxon>Alcaligenes</taxon>
    </lineage>
</organism>
<keyword evidence="3" id="KW-0862">Zinc</keyword>
<dbReference type="InterPro" id="IPR009000">
    <property type="entry name" value="Transl_B-barrel_sf"/>
</dbReference>
<dbReference type="InterPro" id="IPR051335">
    <property type="entry name" value="Alanyl-tRNA_Editing_Enzymes"/>
</dbReference>
<dbReference type="SUPFAM" id="SSF55186">
    <property type="entry name" value="ThrRS/AlaRS common domain"/>
    <property type="match status" value="1"/>
</dbReference>
<dbReference type="Pfam" id="PF07973">
    <property type="entry name" value="tRNA_SAD"/>
    <property type="match status" value="1"/>
</dbReference>
<gene>
    <name evidence="5" type="ORF">D3M96_01770</name>
</gene>
<keyword evidence="5" id="KW-0436">Ligase</keyword>
<feature type="domain" description="Threonyl/alanyl tRNA synthetase SAD" evidence="4">
    <location>
        <begin position="167"/>
        <end position="202"/>
    </location>
</feature>
<accession>A0A3G2HQH3</accession>
<dbReference type="SUPFAM" id="SSF50447">
    <property type="entry name" value="Translation proteins"/>
    <property type="match status" value="1"/>
</dbReference>
<sequence length="212" mass="23812">MQDKLYLTSHSLTCTAEILEGYHSENERYAVRLDKTLFHPQGGGQPCDKGTINGNEVLHVAQNHDGHVLHYLHKYLPLGPVELRIDGNHRRENARLHTAGHMIGHLLERIGWQAVKAHHWPGESRVVFRSSANALPPLLDDLSNHCAEQIQLAQAIFISFQAGRRQVAIGNLGQYPCGGTHVENTSELAGLKIIRIKNKKDELSVHYEMMTE</sequence>
<dbReference type="GO" id="GO:0004812">
    <property type="term" value="F:aminoacyl-tRNA ligase activity"/>
    <property type="evidence" value="ECO:0007669"/>
    <property type="project" value="InterPro"/>
</dbReference>
<dbReference type="GO" id="GO:0046872">
    <property type="term" value="F:metal ion binding"/>
    <property type="evidence" value="ECO:0007669"/>
    <property type="project" value="UniProtKB-KW"/>
</dbReference>
<proteinExistence type="predicted"/>
<evidence type="ECO:0000313" key="5">
    <source>
        <dbReference type="EMBL" id="AYN19372.1"/>
    </source>
</evidence>
<dbReference type="Gene3D" id="3.30.980.10">
    <property type="entry name" value="Threonyl-trna Synthetase, Chain A, domain 2"/>
    <property type="match status" value="1"/>
</dbReference>
<keyword evidence="2" id="KW-0479">Metal-binding</keyword>
<evidence type="ECO:0000259" key="4">
    <source>
        <dbReference type="Pfam" id="PF07973"/>
    </source>
</evidence>
<dbReference type="AlphaFoldDB" id="A0A3G2HQH3"/>
<dbReference type="PANTHER" id="PTHR43462:SF2">
    <property type="entry name" value="THREONYL AND ALANYL TRNA SYNTHETASE SECOND ADDITIONAL DOMAIN-CONTAINING PROTEIN"/>
    <property type="match status" value="1"/>
</dbReference>
<dbReference type="Gene3D" id="2.40.30.130">
    <property type="match status" value="1"/>
</dbReference>
<dbReference type="KEGG" id="aaqu:D3M96_01770"/>
<dbReference type="EMBL" id="CP032153">
    <property type="protein sequence ID" value="AYN19372.1"/>
    <property type="molecule type" value="Genomic_DNA"/>
</dbReference>
<dbReference type="InterPro" id="IPR018163">
    <property type="entry name" value="Thr/Ala-tRNA-synth_IIc_edit"/>
</dbReference>
<dbReference type="PANTHER" id="PTHR43462">
    <property type="entry name" value="ALANYL-TRNA EDITING PROTEIN"/>
    <property type="match status" value="1"/>
</dbReference>
<evidence type="ECO:0000256" key="2">
    <source>
        <dbReference type="ARBA" id="ARBA00022723"/>
    </source>
</evidence>
<dbReference type="RefSeq" id="WP_108728218.1">
    <property type="nucleotide sequence ID" value="NZ_CP022390.1"/>
</dbReference>
<reference evidence="5 6" key="1">
    <citation type="submission" date="2018-09" db="EMBL/GenBank/DDBJ databases">
        <title>Complete genome sequence of the hydrocarbonoclastic bacterium Alcaligenes aquatilis QD168, isolated from a crude-oil polluted marine sediment of Central Chile.</title>
        <authorList>
            <person name="Duran R.E."/>
            <person name="Barra B."/>
            <person name="Salva-Serra F."/>
            <person name="Mendez V."/>
            <person name="Moore E.R.B."/>
            <person name="Seeger M."/>
        </authorList>
    </citation>
    <scope>NUCLEOTIDE SEQUENCE [LARGE SCALE GENOMIC DNA]</scope>
    <source>
        <strain evidence="5 6">QD168</strain>
    </source>
</reference>
<evidence type="ECO:0000256" key="1">
    <source>
        <dbReference type="ARBA" id="ARBA00001947"/>
    </source>
</evidence>
<evidence type="ECO:0000256" key="3">
    <source>
        <dbReference type="ARBA" id="ARBA00022833"/>
    </source>
</evidence>
<dbReference type="OrthoDB" id="9812949at2"/>
<dbReference type="GO" id="GO:0005524">
    <property type="term" value="F:ATP binding"/>
    <property type="evidence" value="ECO:0007669"/>
    <property type="project" value="InterPro"/>
</dbReference>
<protein>
    <submittedName>
        <fullName evidence="5">Threonine--tRNA ligase</fullName>
    </submittedName>
</protein>
<evidence type="ECO:0000313" key="6">
    <source>
        <dbReference type="Proteomes" id="UP000268070"/>
    </source>
</evidence>